<protein>
    <submittedName>
        <fullName evidence="2">Uncharacterized protein</fullName>
    </submittedName>
</protein>
<keyword evidence="3" id="KW-1185">Reference proteome</keyword>
<evidence type="ECO:0000313" key="2">
    <source>
        <dbReference type="EMBL" id="KAG7307568.1"/>
    </source>
</evidence>
<feature type="compositionally biased region" description="Basic and acidic residues" evidence="1">
    <location>
        <begin position="78"/>
        <end position="88"/>
    </location>
</feature>
<comment type="caution">
    <text evidence="2">The sequence shown here is derived from an EMBL/GenBank/DDBJ whole genome shotgun (WGS) entry which is preliminary data.</text>
</comment>
<reference evidence="2 3" key="1">
    <citation type="submission" date="2021-06" db="EMBL/GenBank/DDBJ databases">
        <title>A haploid diamondback moth (Plutella xylostella L.) genome assembly resolves 31 chromosomes and identifies a diamide resistance mutation.</title>
        <authorList>
            <person name="Ward C.M."/>
            <person name="Perry K.D."/>
            <person name="Baker G."/>
            <person name="Powis K."/>
            <person name="Heckel D.G."/>
            <person name="Baxter S.W."/>
        </authorList>
    </citation>
    <scope>NUCLEOTIDE SEQUENCE [LARGE SCALE GENOMIC DNA]</scope>
    <source>
        <strain evidence="2 3">LV</strain>
        <tissue evidence="2">Single pupa</tissue>
    </source>
</reference>
<accession>A0ABQ7QR90</accession>
<feature type="compositionally biased region" description="Polar residues" evidence="1">
    <location>
        <begin position="67"/>
        <end position="76"/>
    </location>
</feature>
<feature type="region of interest" description="Disordered" evidence="1">
    <location>
        <begin position="1"/>
        <end position="103"/>
    </location>
</feature>
<feature type="compositionally biased region" description="Polar residues" evidence="1">
    <location>
        <begin position="45"/>
        <end position="59"/>
    </location>
</feature>
<gene>
    <name evidence="2" type="ORF">JYU34_007786</name>
</gene>
<evidence type="ECO:0000256" key="1">
    <source>
        <dbReference type="SAM" id="MobiDB-lite"/>
    </source>
</evidence>
<organism evidence="2 3">
    <name type="scientific">Plutella xylostella</name>
    <name type="common">Diamondback moth</name>
    <name type="synonym">Plutella maculipennis</name>
    <dbReference type="NCBI Taxonomy" id="51655"/>
    <lineage>
        <taxon>Eukaryota</taxon>
        <taxon>Metazoa</taxon>
        <taxon>Ecdysozoa</taxon>
        <taxon>Arthropoda</taxon>
        <taxon>Hexapoda</taxon>
        <taxon>Insecta</taxon>
        <taxon>Pterygota</taxon>
        <taxon>Neoptera</taxon>
        <taxon>Endopterygota</taxon>
        <taxon>Lepidoptera</taxon>
        <taxon>Glossata</taxon>
        <taxon>Ditrysia</taxon>
        <taxon>Yponomeutoidea</taxon>
        <taxon>Plutellidae</taxon>
        <taxon>Plutella</taxon>
    </lineage>
</organism>
<dbReference type="EMBL" id="JAHIBW010000010">
    <property type="protein sequence ID" value="KAG7307568.1"/>
    <property type="molecule type" value="Genomic_DNA"/>
</dbReference>
<sequence>MRRNAEPTTPGAGRGRSLIATRTSQQQQRRMSGGGAPRASDLPRSYSSPAPTHVPSSPLQPRRDSKSGNVARSYSTPEPKRTEYRRNSDFFYRPKSSSRSEIDSDLENFEQFEEFFIDTDPDQDQTIFGTYRHSPERDEPRRVTASLLPGSGLQRVSIKPISSPTAQTFRNAKEAAKQAKPDNKGFSRLNFRPLTVSLPGRRLTTPDAAPGVEELQTSPQLELEGDQLEEQLDCGERHLQRDVAMAEAESDAETVSFYIVFFKVLECTITTRAMK</sequence>
<evidence type="ECO:0000313" key="3">
    <source>
        <dbReference type="Proteomes" id="UP000823941"/>
    </source>
</evidence>
<dbReference type="Proteomes" id="UP000823941">
    <property type="component" value="Chromosome 10"/>
</dbReference>
<feature type="compositionally biased region" description="Low complexity" evidence="1">
    <location>
        <begin position="21"/>
        <end position="31"/>
    </location>
</feature>
<name>A0ABQ7QR90_PLUXY</name>
<proteinExistence type="predicted"/>